<evidence type="ECO:0000313" key="6">
    <source>
        <dbReference type="EMBL" id="GAA0261092.1"/>
    </source>
</evidence>
<keyword evidence="3" id="KW-0472">Membrane</keyword>
<keyword evidence="3" id="KW-0812">Transmembrane</keyword>
<evidence type="ECO:0000256" key="2">
    <source>
        <dbReference type="ARBA" id="ARBA00034247"/>
    </source>
</evidence>
<evidence type="ECO:0000256" key="3">
    <source>
        <dbReference type="SAM" id="Phobius"/>
    </source>
</evidence>
<gene>
    <name evidence="6" type="ORF">GCM10009126_28250</name>
</gene>
<dbReference type="PANTHER" id="PTHR45138:SF9">
    <property type="entry name" value="DIGUANYLATE CYCLASE DGCM-RELATED"/>
    <property type="match status" value="1"/>
</dbReference>
<dbReference type="CDD" id="cd01949">
    <property type="entry name" value="GGDEF"/>
    <property type="match status" value="1"/>
</dbReference>
<dbReference type="Pfam" id="PF00990">
    <property type="entry name" value="GGDEF"/>
    <property type="match status" value="1"/>
</dbReference>
<feature type="chain" id="PRO_5045468845" description="diguanylate cyclase" evidence="4">
    <location>
        <begin position="18"/>
        <end position="966"/>
    </location>
</feature>
<feature type="signal peptide" evidence="4">
    <location>
        <begin position="1"/>
        <end position="17"/>
    </location>
</feature>
<feature type="domain" description="GGDEF" evidence="5">
    <location>
        <begin position="832"/>
        <end position="965"/>
    </location>
</feature>
<dbReference type="InterPro" id="IPR011110">
    <property type="entry name" value="Reg_prop"/>
</dbReference>
<dbReference type="Proteomes" id="UP001500657">
    <property type="component" value="Unassembled WGS sequence"/>
</dbReference>
<sequence length="966" mass="106785">MVVLLLLLLSAGLPLRAQQYSLQTYDRKAGLESLSITALLQDRRGFVWAGTEMGLYRFDGNSFERMGVAQGFDKGEYVTTLAQDTRHDLLWVATQSGLRRGDGRHFARVELHGRPLVVDVGRPLVMLDDGRLLLVRNDALMVLSGGGQGKDGQGQPWQLRPMFDEAQLAALPALRRITTVYLARDRLWLGCGTAMCSLDASGRGRVLLHGPAQGVPADEWLGVLLDRAGNLWLRGTRHVSVRLGGATRFTARDLPEEATGVVKDDGRFVEDRQGRVLTTINQGLARWSGAGWTLIDSRNGLPDININAMMFDAQGSLWLGTYGRGIARWAGYGMVEGWAAAQGMAGLPNWSILRIDATGMWFGNELGGSVLQDGRTRLEPWPVRADPLPRQAGTLAKAADGAIWIGLYDRRLLRFDPASGRTRLMARLPAFIKVLHFDRQQRLWIATVNGIYRLDDGDATVQRVAAAQTTDRQCSDIAEGDDGTLWFACNDGVLRHAEGQWTRMQTGGKAPVSGFSAVAVDADGGLWLGANEPGVWYASLHGAQLQLAPVVDAWLDNTLAYFVRRDRRGWIWVGGGGGVDIFDGRRWTHLSRDDGLLWDETNQNAFFEDTDGSVWIGSPIGVSHILHPQEMVARYQHTVVVTSVMRGAEPVPAGGEVDANGNAAPLTVRYAVLGGPAGSNPRFRYRLNGSDWVDTRSHVINFTGLPSGDYRLEIQALDDDQRTVSPPTYLDFRIPRPWWQTGWAYVLEALLLALLLAAIWRWYSRRLLRQNRQLEALVSGRTAELTEEKRELERTRAELYQQATHDSLTGLHNRRAILEQLAARLESPARRAGLAVGLVDADHFKRVNDTFGHQAGDAALLTIAQRLQSQLRDGDQVGRYGGEELLVVLPNISRQAAIERMATIQSVVSAKPHRWGTQHFTVTLSIGMVWIGDEPASVEDVIRRADTALYQAKHRGRDRVAEFTAG</sequence>
<dbReference type="InterPro" id="IPR011123">
    <property type="entry name" value="Y_Y_Y"/>
</dbReference>
<accession>A0ABN0UTN3</accession>
<comment type="catalytic activity">
    <reaction evidence="2">
        <text>2 GTP = 3',3'-c-di-GMP + 2 diphosphate</text>
        <dbReference type="Rhea" id="RHEA:24898"/>
        <dbReference type="ChEBI" id="CHEBI:33019"/>
        <dbReference type="ChEBI" id="CHEBI:37565"/>
        <dbReference type="ChEBI" id="CHEBI:58805"/>
        <dbReference type="EC" id="2.7.7.65"/>
    </reaction>
</comment>
<dbReference type="InterPro" id="IPR000160">
    <property type="entry name" value="GGDEF_dom"/>
</dbReference>
<dbReference type="SUPFAM" id="SSF55073">
    <property type="entry name" value="Nucleotide cyclase"/>
    <property type="match status" value="1"/>
</dbReference>
<dbReference type="InterPro" id="IPR013783">
    <property type="entry name" value="Ig-like_fold"/>
</dbReference>
<dbReference type="NCBIfam" id="TIGR00254">
    <property type="entry name" value="GGDEF"/>
    <property type="match status" value="1"/>
</dbReference>
<proteinExistence type="predicted"/>
<evidence type="ECO:0000313" key="7">
    <source>
        <dbReference type="Proteomes" id="UP001500657"/>
    </source>
</evidence>
<comment type="caution">
    <text evidence="6">The sequence shown here is derived from an EMBL/GenBank/DDBJ whole genome shotgun (WGS) entry which is preliminary data.</text>
</comment>
<evidence type="ECO:0000256" key="1">
    <source>
        <dbReference type="ARBA" id="ARBA00012528"/>
    </source>
</evidence>
<dbReference type="SUPFAM" id="SSF63829">
    <property type="entry name" value="Calcium-dependent phosphotriesterase"/>
    <property type="match status" value="2"/>
</dbReference>
<dbReference type="PROSITE" id="PS50887">
    <property type="entry name" value="GGDEF"/>
    <property type="match status" value="1"/>
</dbReference>
<keyword evidence="4" id="KW-0732">Signal</keyword>
<dbReference type="EC" id="2.7.7.65" evidence="1"/>
<dbReference type="InterPro" id="IPR015943">
    <property type="entry name" value="WD40/YVTN_repeat-like_dom_sf"/>
</dbReference>
<reference evidence="6 7" key="1">
    <citation type="journal article" date="2019" name="Int. J. Syst. Evol. Microbiol.">
        <title>The Global Catalogue of Microorganisms (GCM) 10K type strain sequencing project: providing services to taxonomists for standard genome sequencing and annotation.</title>
        <authorList>
            <consortium name="The Broad Institute Genomics Platform"/>
            <consortium name="The Broad Institute Genome Sequencing Center for Infectious Disease"/>
            <person name="Wu L."/>
            <person name="Ma J."/>
        </authorList>
    </citation>
    <scope>NUCLEOTIDE SEQUENCE [LARGE SCALE GENOMIC DNA]</scope>
    <source>
        <strain evidence="6 7">JCM 16242</strain>
    </source>
</reference>
<dbReference type="SMART" id="SM00267">
    <property type="entry name" value="GGDEF"/>
    <property type="match status" value="1"/>
</dbReference>
<dbReference type="Pfam" id="PF07494">
    <property type="entry name" value="Reg_prop"/>
    <property type="match status" value="2"/>
</dbReference>
<dbReference type="EMBL" id="BAAAFO010000004">
    <property type="protein sequence ID" value="GAA0261092.1"/>
    <property type="molecule type" value="Genomic_DNA"/>
</dbReference>
<keyword evidence="7" id="KW-1185">Reference proteome</keyword>
<evidence type="ECO:0000256" key="4">
    <source>
        <dbReference type="SAM" id="SignalP"/>
    </source>
</evidence>
<dbReference type="InterPro" id="IPR029787">
    <property type="entry name" value="Nucleotide_cyclase"/>
</dbReference>
<dbReference type="InterPro" id="IPR043128">
    <property type="entry name" value="Rev_trsase/Diguanyl_cyclase"/>
</dbReference>
<dbReference type="InterPro" id="IPR050469">
    <property type="entry name" value="Diguanylate_Cyclase"/>
</dbReference>
<organism evidence="6 7">
    <name type="scientific">Rhodanobacter caeni</name>
    <dbReference type="NCBI Taxonomy" id="657654"/>
    <lineage>
        <taxon>Bacteria</taxon>
        <taxon>Pseudomonadati</taxon>
        <taxon>Pseudomonadota</taxon>
        <taxon>Gammaproteobacteria</taxon>
        <taxon>Lysobacterales</taxon>
        <taxon>Rhodanobacteraceae</taxon>
        <taxon>Rhodanobacter</taxon>
    </lineage>
</organism>
<protein>
    <recommendedName>
        <fullName evidence="1">diguanylate cyclase</fullName>
        <ecNumber evidence="1">2.7.7.65</ecNumber>
    </recommendedName>
</protein>
<dbReference type="Gene3D" id="3.30.70.270">
    <property type="match status" value="1"/>
</dbReference>
<dbReference type="Gene3D" id="2.60.40.10">
    <property type="entry name" value="Immunoglobulins"/>
    <property type="match status" value="1"/>
</dbReference>
<keyword evidence="3" id="KW-1133">Transmembrane helix</keyword>
<evidence type="ECO:0000259" key="5">
    <source>
        <dbReference type="PROSITE" id="PS50887"/>
    </source>
</evidence>
<name>A0ABN0UTN3_9GAMM</name>
<dbReference type="Pfam" id="PF07495">
    <property type="entry name" value="Y_Y_Y"/>
    <property type="match status" value="1"/>
</dbReference>
<feature type="transmembrane region" description="Helical" evidence="3">
    <location>
        <begin position="742"/>
        <end position="763"/>
    </location>
</feature>
<dbReference type="PANTHER" id="PTHR45138">
    <property type="entry name" value="REGULATORY COMPONENTS OF SENSORY TRANSDUCTION SYSTEM"/>
    <property type="match status" value="1"/>
</dbReference>
<dbReference type="Gene3D" id="2.130.10.10">
    <property type="entry name" value="YVTN repeat-like/Quinoprotein amine dehydrogenase"/>
    <property type="match status" value="3"/>
</dbReference>